<dbReference type="PRINTS" id="PR00722">
    <property type="entry name" value="CHYMOTRYPSIN"/>
</dbReference>
<dbReference type="FunFam" id="2.40.10.10:FF:000054">
    <property type="entry name" value="Complement C1r subcomponent"/>
    <property type="match status" value="1"/>
</dbReference>
<protein>
    <submittedName>
        <fullName evidence="12">Putative trypsin-like serine protease</fullName>
    </submittedName>
</protein>
<dbReference type="InterPro" id="IPR001254">
    <property type="entry name" value="Trypsin_dom"/>
</dbReference>
<feature type="chain" id="PRO_5012343098" evidence="10">
    <location>
        <begin position="24"/>
        <end position="302"/>
    </location>
</feature>
<dbReference type="InterPro" id="IPR051333">
    <property type="entry name" value="CLIP_Serine_Protease"/>
</dbReference>
<reference evidence="12" key="1">
    <citation type="submission" date="2017-01" db="EMBL/GenBank/DDBJ databases">
        <title>A deep insight into the sialotranscriptome of adult male and female Cluex tarsalis mosquitoes.</title>
        <authorList>
            <person name="Ribeiro J.M."/>
            <person name="Moreira F."/>
            <person name="Bernard K.A."/>
            <person name="Calvo E."/>
        </authorList>
    </citation>
    <scope>NUCLEOTIDE SEQUENCE</scope>
    <source>
        <strain evidence="12">Kern County</strain>
        <tissue evidence="12">Salivary glands</tissue>
    </source>
</reference>
<evidence type="ECO:0000256" key="4">
    <source>
        <dbReference type="ARBA" id="ARBA00022729"/>
    </source>
</evidence>
<evidence type="ECO:0000256" key="7">
    <source>
        <dbReference type="ARBA" id="ARBA00023180"/>
    </source>
</evidence>
<keyword evidence="9 12" id="KW-0645">Protease</keyword>
<dbReference type="InterPro" id="IPR001314">
    <property type="entry name" value="Peptidase_S1A"/>
</dbReference>
<accession>A0A1Q3FRW1</accession>
<evidence type="ECO:0000256" key="8">
    <source>
        <dbReference type="ARBA" id="ARBA00024195"/>
    </source>
</evidence>
<dbReference type="EMBL" id="GFDL01004738">
    <property type="protein sequence ID" value="JAV30307.1"/>
    <property type="molecule type" value="Transcribed_RNA"/>
</dbReference>
<evidence type="ECO:0000256" key="3">
    <source>
        <dbReference type="ARBA" id="ARBA00022588"/>
    </source>
</evidence>
<dbReference type="AlphaFoldDB" id="A0A1Q3FRW1"/>
<evidence type="ECO:0000256" key="1">
    <source>
        <dbReference type="ARBA" id="ARBA00004613"/>
    </source>
</evidence>
<feature type="signal peptide" evidence="10">
    <location>
        <begin position="1"/>
        <end position="23"/>
    </location>
</feature>
<keyword evidence="9" id="KW-0378">Hydrolase</keyword>
<keyword evidence="3" id="KW-0399">Innate immunity</keyword>
<dbReference type="GO" id="GO:0006508">
    <property type="term" value="P:proteolysis"/>
    <property type="evidence" value="ECO:0007669"/>
    <property type="project" value="UniProtKB-KW"/>
</dbReference>
<evidence type="ECO:0000256" key="2">
    <source>
        <dbReference type="ARBA" id="ARBA00022525"/>
    </source>
</evidence>
<dbReference type="FunFam" id="2.40.10.10:FF:000028">
    <property type="entry name" value="Serine protease easter"/>
    <property type="match status" value="1"/>
</dbReference>
<dbReference type="Gene3D" id="2.40.10.10">
    <property type="entry name" value="Trypsin-like serine proteases"/>
    <property type="match status" value="1"/>
</dbReference>
<sequence>MSVRACAILHFTVLSLCFYVSLATGIAEQKCSEYREQRLVAMPLVRYSNRSLEAESAKLGEFPHYALLGWFRPNALDRLHFRCGGALISERFVLTAAHCLMKGRPDVVRLGAISSKEELNDQVDFHVESVQRHAQHRMGKSYHDIALIKLNKTVIFNNWIRPACLWMESELNVPSVVSSGFGSTHPKANVLSKTMKKINLDLLDKESCQDQFSGDRKLFRGIADDQLCVGSLAHRSDACQGDSGGPMIVRTDPNSCLAHVVAVSSFGTACDVGNSAAVCTRISAYRDWIERTVWPSVGVLLI</sequence>
<dbReference type="PROSITE" id="PS50240">
    <property type="entry name" value="TRYPSIN_DOM"/>
    <property type="match status" value="1"/>
</dbReference>
<dbReference type="InterPro" id="IPR043504">
    <property type="entry name" value="Peptidase_S1_PA_chymotrypsin"/>
</dbReference>
<dbReference type="PANTHER" id="PTHR24260">
    <property type="match status" value="1"/>
</dbReference>
<evidence type="ECO:0000256" key="6">
    <source>
        <dbReference type="ARBA" id="ARBA00023157"/>
    </source>
</evidence>
<dbReference type="PROSITE" id="PS00135">
    <property type="entry name" value="TRYPSIN_SER"/>
    <property type="match status" value="1"/>
</dbReference>
<dbReference type="GO" id="GO:0004252">
    <property type="term" value="F:serine-type endopeptidase activity"/>
    <property type="evidence" value="ECO:0007669"/>
    <property type="project" value="InterPro"/>
</dbReference>
<dbReference type="PROSITE" id="PS00134">
    <property type="entry name" value="TRYPSIN_HIS"/>
    <property type="match status" value="1"/>
</dbReference>
<keyword evidence="6" id="KW-1015">Disulfide bond</keyword>
<proteinExistence type="inferred from homology"/>
<dbReference type="InterPro" id="IPR018114">
    <property type="entry name" value="TRYPSIN_HIS"/>
</dbReference>
<dbReference type="PANTHER" id="PTHR24260:SF147">
    <property type="entry name" value="EG:BACR7A4.3 PROTEIN-RELATED"/>
    <property type="match status" value="1"/>
</dbReference>
<dbReference type="InterPro" id="IPR009003">
    <property type="entry name" value="Peptidase_S1_PA"/>
</dbReference>
<evidence type="ECO:0000256" key="9">
    <source>
        <dbReference type="RuleBase" id="RU363034"/>
    </source>
</evidence>
<dbReference type="CDD" id="cd00190">
    <property type="entry name" value="Tryp_SPc"/>
    <property type="match status" value="1"/>
</dbReference>
<keyword evidence="7" id="KW-0325">Glycoprotein</keyword>
<evidence type="ECO:0000259" key="11">
    <source>
        <dbReference type="PROSITE" id="PS50240"/>
    </source>
</evidence>
<keyword evidence="4 10" id="KW-0732">Signal</keyword>
<dbReference type="GO" id="GO:0045087">
    <property type="term" value="P:innate immune response"/>
    <property type="evidence" value="ECO:0007669"/>
    <property type="project" value="UniProtKB-KW"/>
</dbReference>
<name>A0A1Q3FRW1_CULTA</name>
<keyword evidence="2" id="KW-0964">Secreted</keyword>
<dbReference type="GO" id="GO:0005576">
    <property type="term" value="C:extracellular region"/>
    <property type="evidence" value="ECO:0007669"/>
    <property type="project" value="UniProtKB-SubCell"/>
</dbReference>
<dbReference type="SUPFAM" id="SSF50494">
    <property type="entry name" value="Trypsin-like serine proteases"/>
    <property type="match status" value="1"/>
</dbReference>
<dbReference type="InterPro" id="IPR033116">
    <property type="entry name" value="TRYPSIN_SER"/>
</dbReference>
<feature type="domain" description="Peptidase S1" evidence="11">
    <location>
        <begin position="44"/>
        <end position="294"/>
    </location>
</feature>
<organism evidence="12">
    <name type="scientific">Culex tarsalis</name>
    <name type="common">Encephalitis mosquito</name>
    <dbReference type="NCBI Taxonomy" id="7177"/>
    <lineage>
        <taxon>Eukaryota</taxon>
        <taxon>Metazoa</taxon>
        <taxon>Ecdysozoa</taxon>
        <taxon>Arthropoda</taxon>
        <taxon>Hexapoda</taxon>
        <taxon>Insecta</taxon>
        <taxon>Pterygota</taxon>
        <taxon>Neoptera</taxon>
        <taxon>Endopterygota</taxon>
        <taxon>Diptera</taxon>
        <taxon>Nematocera</taxon>
        <taxon>Culicoidea</taxon>
        <taxon>Culicidae</taxon>
        <taxon>Culicinae</taxon>
        <taxon>Culicini</taxon>
        <taxon>Culex</taxon>
        <taxon>Culex</taxon>
    </lineage>
</organism>
<keyword evidence="5" id="KW-0391">Immunity</keyword>
<evidence type="ECO:0000256" key="5">
    <source>
        <dbReference type="ARBA" id="ARBA00022859"/>
    </source>
</evidence>
<dbReference type="Pfam" id="PF00089">
    <property type="entry name" value="Trypsin"/>
    <property type="match status" value="1"/>
</dbReference>
<comment type="subcellular location">
    <subcellularLocation>
        <location evidence="1">Secreted</location>
    </subcellularLocation>
</comment>
<evidence type="ECO:0000313" key="12">
    <source>
        <dbReference type="EMBL" id="JAV30307.1"/>
    </source>
</evidence>
<comment type="similarity">
    <text evidence="8">Belongs to the peptidase S1 family. CLIP subfamily.</text>
</comment>
<evidence type="ECO:0000256" key="10">
    <source>
        <dbReference type="SAM" id="SignalP"/>
    </source>
</evidence>
<keyword evidence="9" id="KW-0720">Serine protease</keyword>
<dbReference type="SMART" id="SM00020">
    <property type="entry name" value="Tryp_SPc"/>
    <property type="match status" value="1"/>
</dbReference>